<reference evidence="3" key="1">
    <citation type="submission" date="2016-10" db="EMBL/GenBank/DDBJ databases">
        <authorList>
            <person name="Varghese N."/>
            <person name="Submissions S."/>
        </authorList>
    </citation>
    <scope>NUCLEOTIDE SEQUENCE [LARGE SCALE GENOMIC DNA]</scope>
    <source>
        <strain evidence="3">DS-12</strain>
    </source>
</reference>
<gene>
    <name evidence="2" type="ORF">SAMN05421741_106130</name>
</gene>
<dbReference type="SFLD" id="SFLDG01129">
    <property type="entry name" value="C1.5:_HAD__Beta-PGM__Phosphata"/>
    <property type="match status" value="1"/>
</dbReference>
<proteinExistence type="predicted"/>
<dbReference type="OrthoDB" id="6101375at2"/>
<dbReference type="Pfam" id="PF00702">
    <property type="entry name" value="Hydrolase"/>
    <property type="match status" value="1"/>
</dbReference>
<dbReference type="RefSeq" id="WP_091520969.1">
    <property type="nucleotide sequence ID" value="NZ_FOVI01000006.1"/>
</dbReference>
<dbReference type="EMBL" id="FOVI01000006">
    <property type="protein sequence ID" value="SFN51394.1"/>
    <property type="molecule type" value="Genomic_DNA"/>
</dbReference>
<dbReference type="InterPro" id="IPR023214">
    <property type="entry name" value="HAD_sf"/>
</dbReference>
<evidence type="ECO:0000313" key="2">
    <source>
        <dbReference type="EMBL" id="SFN51394.1"/>
    </source>
</evidence>
<sequence length="231" mass="26381">MIENIQVIAFDADDTLFINEPYFDEAEEKFCALMSDYLSKQSLAQALFKTQIDNLQLYGYGIKGYVLSMVQTAYEVSNHTVSTKVMEKIIEIGKDLLAKPVVLLDGIEETLQQLHGKYKLVVATKGDLKDQHRKLHLSGLGAYFHHIEVMVEKEELDYEKLLKRLEIEPENFLMIGNSLKSDVLPVLNIGATAVHVPFHTTWAHERIDHEIVHNHFYAVEKASELIDLLNL</sequence>
<dbReference type="PANTHER" id="PTHR43316:SF8">
    <property type="entry name" value="HAD FAMILY HYDROLASE"/>
    <property type="match status" value="1"/>
</dbReference>
<dbReference type="Gene3D" id="3.40.50.1000">
    <property type="entry name" value="HAD superfamily/HAD-like"/>
    <property type="match status" value="1"/>
</dbReference>
<evidence type="ECO:0000256" key="1">
    <source>
        <dbReference type="ARBA" id="ARBA00022801"/>
    </source>
</evidence>
<dbReference type="InterPro" id="IPR023198">
    <property type="entry name" value="PGP-like_dom2"/>
</dbReference>
<dbReference type="Proteomes" id="UP000199036">
    <property type="component" value="Unassembled WGS sequence"/>
</dbReference>
<dbReference type="PANTHER" id="PTHR43316">
    <property type="entry name" value="HYDROLASE, HALOACID DELAHOGENASE-RELATED"/>
    <property type="match status" value="1"/>
</dbReference>
<dbReference type="Gene3D" id="1.10.150.240">
    <property type="entry name" value="Putative phosphatase, domain 2"/>
    <property type="match status" value="1"/>
</dbReference>
<evidence type="ECO:0000313" key="3">
    <source>
        <dbReference type="Proteomes" id="UP000199036"/>
    </source>
</evidence>
<dbReference type="SUPFAM" id="SSF56784">
    <property type="entry name" value="HAD-like"/>
    <property type="match status" value="1"/>
</dbReference>
<dbReference type="InterPro" id="IPR036412">
    <property type="entry name" value="HAD-like_sf"/>
</dbReference>
<protein>
    <submittedName>
        <fullName evidence="2">Putative hydrolase of the HAD superfamily</fullName>
    </submittedName>
</protein>
<organism evidence="2 3">
    <name type="scientific">Paenimyroides ummariense</name>
    <dbReference type="NCBI Taxonomy" id="913024"/>
    <lineage>
        <taxon>Bacteria</taxon>
        <taxon>Pseudomonadati</taxon>
        <taxon>Bacteroidota</taxon>
        <taxon>Flavobacteriia</taxon>
        <taxon>Flavobacteriales</taxon>
        <taxon>Flavobacteriaceae</taxon>
        <taxon>Paenimyroides</taxon>
    </lineage>
</organism>
<dbReference type="SFLD" id="SFLDS00003">
    <property type="entry name" value="Haloacid_Dehalogenase"/>
    <property type="match status" value="1"/>
</dbReference>
<keyword evidence="1 2" id="KW-0378">Hydrolase</keyword>
<dbReference type="InterPro" id="IPR051540">
    <property type="entry name" value="S-2-haloacid_dehalogenase"/>
</dbReference>
<dbReference type="AlphaFoldDB" id="A0A1I4ZMA3"/>
<keyword evidence="3" id="KW-1185">Reference proteome</keyword>
<dbReference type="STRING" id="913024.SAMN05421741_106130"/>
<dbReference type="GO" id="GO:0016787">
    <property type="term" value="F:hydrolase activity"/>
    <property type="evidence" value="ECO:0007669"/>
    <property type="project" value="UniProtKB-KW"/>
</dbReference>
<name>A0A1I4ZMA3_9FLAO</name>
<accession>A0A1I4ZMA3</accession>